<evidence type="ECO:0000256" key="13">
    <source>
        <dbReference type="ARBA" id="ARBA00031452"/>
    </source>
</evidence>
<comment type="pathway">
    <text evidence="2 16 17">Pyrimidine metabolism; UMP biosynthesis via salvage pathway; UMP from uridine: step 1/1.</text>
</comment>
<evidence type="ECO:0000256" key="5">
    <source>
        <dbReference type="ARBA" id="ARBA00012137"/>
    </source>
</evidence>
<comment type="catalytic activity">
    <reaction evidence="15 16 17">
        <text>uridine + ATP = UMP + ADP + H(+)</text>
        <dbReference type="Rhea" id="RHEA:16825"/>
        <dbReference type="ChEBI" id="CHEBI:15378"/>
        <dbReference type="ChEBI" id="CHEBI:16704"/>
        <dbReference type="ChEBI" id="CHEBI:30616"/>
        <dbReference type="ChEBI" id="CHEBI:57865"/>
        <dbReference type="ChEBI" id="CHEBI:456216"/>
        <dbReference type="EC" id="2.7.1.48"/>
    </reaction>
</comment>
<gene>
    <name evidence="16 19" type="primary">udk</name>
    <name evidence="19" type="ORF">BRYFOR_05564</name>
</gene>
<keyword evidence="11 16" id="KW-0067">ATP-binding</keyword>
<evidence type="ECO:0000256" key="15">
    <source>
        <dbReference type="ARBA" id="ARBA00048909"/>
    </source>
</evidence>
<dbReference type="EMBL" id="ACCL02000002">
    <property type="protein sequence ID" value="EET62529.1"/>
    <property type="molecule type" value="Genomic_DNA"/>
</dbReference>
<evidence type="ECO:0000256" key="6">
    <source>
        <dbReference type="ARBA" id="ARBA00021478"/>
    </source>
</evidence>
<comment type="pathway">
    <text evidence="3 16 17">Pyrimidine metabolism; CTP biosynthesis via salvage pathway; CTP from cytidine: step 1/3.</text>
</comment>
<comment type="similarity">
    <text evidence="4 16 17">Belongs to the uridine kinase family.</text>
</comment>
<feature type="domain" description="Phosphoribulokinase/uridine kinase" evidence="18">
    <location>
        <begin position="21"/>
        <end position="205"/>
    </location>
</feature>
<comment type="caution">
    <text evidence="19">The sequence shown here is derived from an EMBL/GenBank/DDBJ whole genome shotgun (WGS) entry which is preliminary data.</text>
</comment>
<evidence type="ECO:0000256" key="11">
    <source>
        <dbReference type="ARBA" id="ARBA00022840"/>
    </source>
</evidence>
<evidence type="ECO:0000256" key="9">
    <source>
        <dbReference type="ARBA" id="ARBA00022741"/>
    </source>
</evidence>
<keyword evidence="10 16" id="KW-0418">Kinase</keyword>
<dbReference type="STRING" id="168384.SAMN05660368_02175"/>
<dbReference type="eggNOG" id="COG0572">
    <property type="taxonomic scope" value="Bacteria"/>
</dbReference>
<evidence type="ECO:0000256" key="17">
    <source>
        <dbReference type="RuleBase" id="RU003825"/>
    </source>
</evidence>
<evidence type="ECO:0000256" key="1">
    <source>
        <dbReference type="ARBA" id="ARBA00004496"/>
    </source>
</evidence>
<dbReference type="EC" id="2.7.1.48" evidence="5 16"/>
<dbReference type="GO" id="GO:0043771">
    <property type="term" value="F:cytidine kinase activity"/>
    <property type="evidence" value="ECO:0007669"/>
    <property type="project" value="RHEA"/>
</dbReference>
<dbReference type="InterPro" id="IPR027417">
    <property type="entry name" value="P-loop_NTPase"/>
</dbReference>
<dbReference type="GO" id="GO:0004849">
    <property type="term" value="F:uridine kinase activity"/>
    <property type="evidence" value="ECO:0007669"/>
    <property type="project" value="UniProtKB-UniRule"/>
</dbReference>
<evidence type="ECO:0000256" key="4">
    <source>
        <dbReference type="ARBA" id="ARBA00005408"/>
    </source>
</evidence>
<dbReference type="RefSeq" id="WP_006860364.1">
    <property type="nucleotide sequence ID" value="NZ_ACCL02000002.1"/>
</dbReference>
<dbReference type="Pfam" id="PF00485">
    <property type="entry name" value="PRK"/>
    <property type="match status" value="1"/>
</dbReference>
<dbReference type="UniPathway" id="UPA00579">
    <property type="reaction ID" value="UER00640"/>
</dbReference>
<comment type="subcellular location">
    <subcellularLocation>
        <location evidence="1 16 17">Cytoplasm</location>
    </subcellularLocation>
</comment>
<dbReference type="Gene3D" id="3.40.50.300">
    <property type="entry name" value="P-loop containing nucleotide triphosphate hydrolases"/>
    <property type="match status" value="1"/>
</dbReference>
<keyword evidence="9 16" id="KW-0547">Nucleotide-binding</keyword>
<evidence type="ECO:0000256" key="14">
    <source>
        <dbReference type="ARBA" id="ARBA00047436"/>
    </source>
</evidence>
<evidence type="ECO:0000256" key="8">
    <source>
        <dbReference type="ARBA" id="ARBA00022679"/>
    </source>
</evidence>
<dbReference type="InterPro" id="IPR026008">
    <property type="entry name" value="Uridine_kinase"/>
</dbReference>
<dbReference type="PRINTS" id="PR00988">
    <property type="entry name" value="URIDINKINASE"/>
</dbReference>
<organism evidence="19 20">
    <name type="scientific">Marvinbryantia formatexigens DSM 14469</name>
    <dbReference type="NCBI Taxonomy" id="478749"/>
    <lineage>
        <taxon>Bacteria</taxon>
        <taxon>Bacillati</taxon>
        <taxon>Bacillota</taxon>
        <taxon>Clostridia</taxon>
        <taxon>Lachnospirales</taxon>
        <taxon>Lachnospiraceae</taxon>
        <taxon>Marvinbryantia</taxon>
    </lineage>
</organism>
<dbReference type="SUPFAM" id="SSF52540">
    <property type="entry name" value="P-loop containing nucleoside triphosphate hydrolases"/>
    <property type="match status" value="1"/>
</dbReference>
<keyword evidence="8 16" id="KW-0808">Transferase</keyword>
<evidence type="ECO:0000313" key="20">
    <source>
        <dbReference type="Proteomes" id="UP000005561"/>
    </source>
</evidence>
<evidence type="ECO:0000256" key="10">
    <source>
        <dbReference type="ARBA" id="ARBA00022777"/>
    </source>
</evidence>
<dbReference type="NCBIfam" id="TIGR00235">
    <property type="entry name" value="udk"/>
    <property type="match status" value="1"/>
</dbReference>
<evidence type="ECO:0000256" key="3">
    <source>
        <dbReference type="ARBA" id="ARBA00004784"/>
    </source>
</evidence>
<keyword evidence="20" id="KW-1185">Reference proteome</keyword>
<feature type="binding site" evidence="16">
    <location>
        <begin position="26"/>
        <end position="33"/>
    </location>
    <ligand>
        <name>ATP</name>
        <dbReference type="ChEBI" id="CHEBI:30616"/>
    </ligand>
</feature>
<evidence type="ECO:0000256" key="16">
    <source>
        <dbReference type="HAMAP-Rule" id="MF_00551"/>
    </source>
</evidence>
<protein>
    <recommendedName>
        <fullName evidence="6 16">Uridine kinase</fullName>
        <ecNumber evidence="5 16">2.7.1.48</ecNumber>
    </recommendedName>
    <alternativeName>
        <fullName evidence="12 16">Cytidine monophosphokinase</fullName>
    </alternativeName>
    <alternativeName>
        <fullName evidence="13 16">Uridine monophosphokinase</fullName>
    </alternativeName>
</protein>
<dbReference type="AlphaFoldDB" id="C6LAC2"/>
<dbReference type="InterPro" id="IPR000764">
    <property type="entry name" value="Uridine_kinase-like"/>
</dbReference>
<dbReference type="InterPro" id="IPR006083">
    <property type="entry name" value="PRK/URK"/>
</dbReference>
<dbReference type="NCBIfam" id="NF004018">
    <property type="entry name" value="PRK05480.1"/>
    <property type="match status" value="1"/>
</dbReference>
<dbReference type="GO" id="GO:0044206">
    <property type="term" value="P:UMP salvage"/>
    <property type="evidence" value="ECO:0007669"/>
    <property type="project" value="UniProtKB-UniRule"/>
</dbReference>
<keyword evidence="7 16" id="KW-0963">Cytoplasm</keyword>
<dbReference type="PANTHER" id="PTHR10285">
    <property type="entry name" value="URIDINE KINASE"/>
    <property type="match status" value="1"/>
</dbReference>
<evidence type="ECO:0000256" key="2">
    <source>
        <dbReference type="ARBA" id="ARBA00004690"/>
    </source>
</evidence>
<evidence type="ECO:0000259" key="18">
    <source>
        <dbReference type="Pfam" id="PF00485"/>
    </source>
</evidence>
<proteinExistence type="inferred from homology"/>
<dbReference type="HAMAP" id="MF_00551">
    <property type="entry name" value="Uridine_kinase"/>
    <property type="match status" value="1"/>
</dbReference>
<evidence type="ECO:0000256" key="7">
    <source>
        <dbReference type="ARBA" id="ARBA00022490"/>
    </source>
</evidence>
<dbReference type="GO" id="GO:0005524">
    <property type="term" value="F:ATP binding"/>
    <property type="evidence" value="ECO:0007669"/>
    <property type="project" value="UniProtKB-UniRule"/>
</dbReference>
<name>C6LAC2_9FIRM</name>
<accession>C6LAC2</accession>
<sequence length="220" mass="25109">MKEDGNTKAEGEETIMGDILVIGIAGGSGSGKTTLTNQIAAQLQESVTVIKHDDYYKPHDEMTYEERCRLNYDHPNAFDTELMIEHLKLLRQGKTVECPVYDYTIHNRSKDTAIINPGQVIIVEGILIFENKELCDLMDIRIFVDTDADLRIIRRIQRDVMERARSLDSVISQYLHTVKPMHEQFVEPSKKNANIIVPEGGYNQVAMEMIRNHILNHLGK</sequence>
<evidence type="ECO:0000256" key="12">
    <source>
        <dbReference type="ARBA" id="ARBA00030641"/>
    </source>
</evidence>
<dbReference type="UniPathway" id="UPA00574">
    <property type="reaction ID" value="UER00637"/>
</dbReference>
<dbReference type="CDD" id="cd02023">
    <property type="entry name" value="UMPK"/>
    <property type="match status" value="1"/>
</dbReference>
<evidence type="ECO:0000313" key="19">
    <source>
        <dbReference type="EMBL" id="EET62529.1"/>
    </source>
</evidence>
<dbReference type="GO" id="GO:0044211">
    <property type="term" value="P:CTP salvage"/>
    <property type="evidence" value="ECO:0007669"/>
    <property type="project" value="UniProtKB-UniRule"/>
</dbReference>
<dbReference type="Proteomes" id="UP000005561">
    <property type="component" value="Unassembled WGS sequence"/>
</dbReference>
<reference evidence="19" key="1">
    <citation type="submission" date="2009-07" db="EMBL/GenBank/DDBJ databases">
        <authorList>
            <person name="Weinstock G."/>
            <person name="Sodergren E."/>
            <person name="Clifton S."/>
            <person name="Fulton L."/>
            <person name="Fulton B."/>
            <person name="Courtney L."/>
            <person name="Fronick C."/>
            <person name="Harrison M."/>
            <person name="Strong C."/>
            <person name="Farmer C."/>
            <person name="Delahaunty K."/>
            <person name="Markovic C."/>
            <person name="Hall O."/>
            <person name="Minx P."/>
            <person name="Tomlinson C."/>
            <person name="Mitreva M."/>
            <person name="Nelson J."/>
            <person name="Hou S."/>
            <person name="Wollam A."/>
            <person name="Pepin K.H."/>
            <person name="Johnson M."/>
            <person name="Bhonagiri V."/>
            <person name="Nash W.E."/>
            <person name="Warren W."/>
            <person name="Chinwalla A."/>
            <person name="Mardis E.R."/>
            <person name="Wilson R.K."/>
        </authorList>
    </citation>
    <scope>NUCLEOTIDE SEQUENCE [LARGE SCALE GENOMIC DNA]</scope>
    <source>
        <strain evidence="19">DSM 14469</strain>
    </source>
</reference>
<dbReference type="GO" id="GO:0005737">
    <property type="term" value="C:cytoplasm"/>
    <property type="evidence" value="ECO:0007669"/>
    <property type="project" value="UniProtKB-SubCell"/>
</dbReference>
<comment type="catalytic activity">
    <reaction evidence="14 17">
        <text>cytidine + ATP = CMP + ADP + H(+)</text>
        <dbReference type="Rhea" id="RHEA:24674"/>
        <dbReference type="ChEBI" id="CHEBI:15378"/>
        <dbReference type="ChEBI" id="CHEBI:17562"/>
        <dbReference type="ChEBI" id="CHEBI:30616"/>
        <dbReference type="ChEBI" id="CHEBI:60377"/>
        <dbReference type="ChEBI" id="CHEBI:456216"/>
        <dbReference type="EC" id="2.7.1.48"/>
    </reaction>
</comment>